<accession>A0A8T2KU48</accession>
<evidence type="ECO:0000256" key="3">
    <source>
        <dbReference type="SAM" id="MobiDB-lite"/>
    </source>
</evidence>
<feature type="compositionally biased region" description="Basic and acidic residues" evidence="3">
    <location>
        <begin position="583"/>
        <end position="619"/>
    </location>
</feature>
<dbReference type="SUPFAM" id="SSF53335">
    <property type="entry name" value="S-adenosyl-L-methionine-dependent methyltransferases"/>
    <property type="match status" value="3"/>
</dbReference>
<feature type="compositionally biased region" description="Acidic residues" evidence="3">
    <location>
        <begin position="665"/>
        <end position="690"/>
    </location>
</feature>
<comment type="caution">
    <text evidence="4">The sequence shown here is derived from an EMBL/GenBank/DDBJ whole genome shotgun (WGS) entry which is preliminary data.</text>
</comment>
<feature type="compositionally biased region" description="Basic and acidic residues" evidence="3">
    <location>
        <begin position="35"/>
        <end position="44"/>
    </location>
</feature>
<dbReference type="AlphaFoldDB" id="A0A8T2KU48"/>
<protein>
    <submittedName>
        <fullName evidence="4">Uncharacterized protein</fullName>
    </submittedName>
</protein>
<dbReference type="InterPro" id="IPR019410">
    <property type="entry name" value="Methyltransf_16"/>
</dbReference>
<evidence type="ECO:0000256" key="2">
    <source>
        <dbReference type="ARBA" id="ARBA00022691"/>
    </source>
</evidence>
<organism evidence="4 5">
    <name type="scientific">Astyanax mexicanus</name>
    <name type="common">Blind cave fish</name>
    <name type="synonym">Astyanax fasciatus mexicanus</name>
    <dbReference type="NCBI Taxonomy" id="7994"/>
    <lineage>
        <taxon>Eukaryota</taxon>
        <taxon>Metazoa</taxon>
        <taxon>Chordata</taxon>
        <taxon>Craniata</taxon>
        <taxon>Vertebrata</taxon>
        <taxon>Euteleostomi</taxon>
        <taxon>Actinopterygii</taxon>
        <taxon>Neopterygii</taxon>
        <taxon>Teleostei</taxon>
        <taxon>Ostariophysi</taxon>
        <taxon>Characiformes</taxon>
        <taxon>Characoidei</taxon>
        <taxon>Acestrorhamphidae</taxon>
        <taxon>Acestrorhamphinae</taxon>
        <taxon>Astyanax</taxon>
    </lineage>
</organism>
<name>A0A8T2KU48_ASTMX</name>
<feature type="compositionally biased region" description="Low complexity" evidence="3">
    <location>
        <begin position="691"/>
        <end position="700"/>
    </location>
</feature>
<dbReference type="Proteomes" id="UP000752171">
    <property type="component" value="Unassembled WGS sequence"/>
</dbReference>
<dbReference type="Gene3D" id="3.40.50.150">
    <property type="entry name" value="Vaccinia Virus protein VP39"/>
    <property type="match status" value="3"/>
</dbReference>
<proteinExistence type="predicted"/>
<evidence type="ECO:0000313" key="5">
    <source>
        <dbReference type="Proteomes" id="UP000752171"/>
    </source>
</evidence>
<evidence type="ECO:0000313" key="4">
    <source>
        <dbReference type="EMBL" id="KAG9262189.1"/>
    </source>
</evidence>
<keyword evidence="1" id="KW-0808">Transferase</keyword>
<feature type="compositionally biased region" description="Basic and acidic residues" evidence="3">
    <location>
        <begin position="352"/>
        <end position="362"/>
    </location>
</feature>
<feature type="region of interest" description="Disordered" evidence="3">
    <location>
        <begin position="264"/>
        <end position="288"/>
    </location>
</feature>
<dbReference type="PANTHER" id="PTHR14614:SF13">
    <property type="entry name" value="PROTEIN-LYSINE METHYLTRANSFERASE METTL21C"/>
    <property type="match status" value="1"/>
</dbReference>
<feature type="compositionally biased region" description="Basic and acidic residues" evidence="3">
    <location>
        <begin position="303"/>
        <end position="313"/>
    </location>
</feature>
<keyword evidence="1" id="KW-0489">Methyltransferase</keyword>
<sequence length="932" mass="107031">MSFMAAVCEDKYTERAESLTIKEENMETEGEKEEENQKPQETHQHTWQPNFYLRVDKEIYYFAGHEISIWQSLDSYGATIWPAALALCQYLDTNRGIINLLDKAVLEIGAGTGLVSIVASLLGAWVTASDLPEVLGNLRSNLARNTRGRCRYAPQIAELSWGHELKQAFPRSVYRYDYVLAADVVYHHDYLAELLVTMRHFCQPGTTLIWSNKVRFKSDLDFLENFKTVFDTTLLADMGDIKIYSATTKECEEPRNLSVMLKQEEEAEQEEEDNIENIKEIDLHQNPAEIETKSSAHLEECKEEIQEMPKEDSSGEQEEDIVENSEENLSTGENDQRQQEGEDEESSLQSEIEEKSAEADNNEKSVYLRTWQPSMYYMPDKEIHYFLGHKISIEESLDSYGAVIWPAAVALCKFLDTAEGQQQINLLDKSVLEIGAGTGLLSIAATLLGAKLTATDLPEILSNLRFNLNRNTRQHRRHEPLVMELSWGHKLEETFPHSTYHYDYVLAADVVYHHSFLAELLETMRHFCQPGTTLIWANKIRYTSDWTFVENFEKSFHATVIAELDQVRIYKATYRAPNEEDNDRTKSINEEELDKNQNKDEEKRSALTRNKKEELKLNNEEDDAEQEAQHQKDFKRICIQENIRDTQDKANENVILQLKTNDETGSMEEESTEEEDEESEGAEIDEECEFSNESTSTSDASTEDESGCKETNAVSVYQRIWQPSMYYTPGKEIHYFLGHNISIKESLDSYGAVIWPAAVALCKFLDTAEGQQQINLLDKSVLEIGAGTGLLSIVATLLGAKLTATDLPEILSNLRFNLNRNTRQHRRHEPLVMELSWGHKLEETFPHSTYHYDYILAADVVYHHSFLAELLETMRHFCQPGTTLIWANKIRYTSDWTFVENFEKSFHATVIAELDQVRIYKATYKSAQDDNC</sequence>
<dbReference type="EMBL" id="JAICCE010000021">
    <property type="protein sequence ID" value="KAG9262189.1"/>
    <property type="molecule type" value="Genomic_DNA"/>
</dbReference>
<feature type="region of interest" description="Disordered" evidence="3">
    <location>
        <begin position="303"/>
        <end position="362"/>
    </location>
</feature>
<reference evidence="4 5" key="1">
    <citation type="submission" date="2021-07" db="EMBL/GenBank/DDBJ databases">
        <authorList>
            <person name="Imarazene B."/>
            <person name="Zahm M."/>
            <person name="Klopp C."/>
            <person name="Cabau C."/>
            <person name="Beille S."/>
            <person name="Jouanno E."/>
            <person name="Castinel A."/>
            <person name="Lluch J."/>
            <person name="Gil L."/>
            <person name="Kuchtly C."/>
            <person name="Lopez Roques C."/>
            <person name="Donnadieu C."/>
            <person name="Parrinello H."/>
            <person name="Journot L."/>
            <person name="Du K."/>
            <person name="Schartl M."/>
            <person name="Retaux S."/>
            <person name="Guiguen Y."/>
        </authorList>
    </citation>
    <scope>NUCLEOTIDE SEQUENCE [LARGE SCALE GENOMIC DNA]</scope>
    <source>
        <strain evidence="4">Pach_M1</strain>
        <tissue evidence="4">Testis</tissue>
    </source>
</reference>
<dbReference type="Pfam" id="PF10294">
    <property type="entry name" value="Methyltransf_16"/>
    <property type="match status" value="3"/>
</dbReference>
<feature type="region of interest" description="Disordered" evidence="3">
    <location>
        <begin position="579"/>
        <end position="631"/>
    </location>
</feature>
<dbReference type="GO" id="GO:0008168">
    <property type="term" value="F:methyltransferase activity"/>
    <property type="evidence" value="ECO:0007669"/>
    <property type="project" value="UniProtKB-KW"/>
</dbReference>
<evidence type="ECO:0000256" key="1">
    <source>
        <dbReference type="ARBA" id="ARBA00022603"/>
    </source>
</evidence>
<dbReference type="OrthoDB" id="413520at2759"/>
<dbReference type="PANTHER" id="PTHR14614">
    <property type="entry name" value="HEPATOCELLULAR CARCINOMA-ASSOCIATED ANTIGEN"/>
    <property type="match status" value="1"/>
</dbReference>
<feature type="compositionally biased region" description="Acidic residues" evidence="3">
    <location>
        <begin position="265"/>
        <end position="275"/>
    </location>
</feature>
<feature type="region of interest" description="Disordered" evidence="3">
    <location>
        <begin position="18"/>
        <end position="44"/>
    </location>
</feature>
<dbReference type="GO" id="GO:0032259">
    <property type="term" value="P:methylation"/>
    <property type="evidence" value="ECO:0007669"/>
    <property type="project" value="UniProtKB-KW"/>
</dbReference>
<dbReference type="CDD" id="cd02440">
    <property type="entry name" value="AdoMet_MTases"/>
    <property type="match status" value="1"/>
</dbReference>
<feature type="region of interest" description="Disordered" evidence="3">
    <location>
        <begin position="650"/>
        <end position="707"/>
    </location>
</feature>
<keyword evidence="2" id="KW-0949">S-adenosyl-L-methionine</keyword>
<gene>
    <name evidence="4" type="ORF">AMEX_G23925</name>
</gene>
<feature type="compositionally biased region" description="Acidic residues" evidence="3">
    <location>
        <begin position="314"/>
        <end position="326"/>
    </location>
</feature>
<dbReference type="InterPro" id="IPR029063">
    <property type="entry name" value="SAM-dependent_MTases_sf"/>
</dbReference>